<accession>A0A3D9I845</accession>
<feature type="domain" description="SLH" evidence="6">
    <location>
        <begin position="175"/>
        <end position="238"/>
    </location>
</feature>
<proteinExistence type="predicted"/>
<dbReference type="Gene3D" id="2.60.40.1120">
    <property type="entry name" value="Carboxypeptidase-like, regulatory domain"/>
    <property type="match status" value="1"/>
</dbReference>
<name>A0A3D9I845_9BACL</name>
<reference evidence="7 8" key="1">
    <citation type="submission" date="2018-07" db="EMBL/GenBank/DDBJ databases">
        <title>Genomic Encyclopedia of Type Strains, Phase III (KMG-III): the genomes of soil and plant-associated and newly described type strains.</title>
        <authorList>
            <person name="Whitman W."/>
        </authorList>
    </citation>
    <scope>NUCLEOTIDE SEQUENCE [LARGE SCALE GENOMIC DNA]</scope>
    <source>
        <strain evidence="7 8">CECT 7287</strain>
    </source>
</reference>
<dbReference type="SUPFAM" id="SSF63829">
    <property type="entry name" value="Calcium-dependent phosphotriesterase"/>
    <property type="match status" value="1"/>
</dbReference>
<dbReference type="PROSITE" id="PS50853">
    <property type="entry name" value="FN3"/>
    <property type="match status" value="2"/>
</dbReference>
<dbReference type="GO" id="GO:0030246">
    <property type="term" value="F:carbohydrate binding"/>
    <property type="evidence" value="ECO:0007669"/>
    <property type="project" value="InterPro"/>
</dbReference>
<evidence type="ECO:0000256" key="3">
    <source>
        <dbReference type="ARBA" id="ARBA00023157"/>
    </source>
</evidence>
<dbReference type="Pfam" id="PF25023">
    <property type="entry name" value="TEN_YD-shell"/>
    <property type="match status" value="1"/>
</dbReference>
<dbReference type="InterPro" id="IPR022385">
    <property type="entry name" value="Rhs_assc_core"/>
</dbReference>
<dbReference type="RefSeq" id="WP_116064620.1">
    <property type="nucleotide sequence ID" value="NZ_QRDZ01000035.1"/>
</dbReference>
<dbReference type="InterPro" id="IPR003961">
    <property type="entry name" value="FN3_dom"/>
</dbReference>
<dbReference type="SUPFAM" id="SSF49464">
    <property type="entry name" value="Carboxypeptidase regulatory domain-like"/>
    <property type="match status" value="1"/>
</dbReference>
<feature type="region of interest" description="Disordered" evidence="4">
    <location>
        <begin position="450"/>
        <end position="482"/>
    </location>
</feature>
<feature type="compositionally biased region" description="Pro residues" evidence="4">
    <location>
        <begin position="566"/>
        <end position="577"/>
    </location>
</feature>
<dbReference type="Gene3D" id="2.180.10.10">
    <property type="entry name" value="RHS repeat-associated core"/>
    <property type="match status" value="2"/>
</dbReference>
<dbReference type="OrthoDB" id="41445at2"/>
<comment type="caution">
    <text evidence="7">The sequence shown here is derived from an EMBL/GenBank/DDBJ whole genome shotgun (WGS) entry which is preliminary data.</text>
</comment>
<evidence type="ECO:0000256" key="1">
    <source>
        <dbReference type="ARBA" id="ARBA00022536"/>
    </source>
</evidence>
<keyword evidence="3" id="KW-1015">Disulfide bond</keyword>
<dbReference type="PROSITE" id="PS51272">
    <property type="entry name" value="SLH"/>
    <property type="match status" value="3"/>
</dbReference>
<dbReference type="InterPro" id="IPR013783">
    <property type="entry name" value="Ig-like_fold"/>
</dbReference>
<feature type="domain" description="SLH" evidence="6">
    <location>
        <begin position="116"/>
        <end position="174"/>
    </location>
</feature>
<dbReference type="InterPro" id="IPR056820">
    <property type="entry name" value="TEN_TTR-like"/>
</dbReference>
<dbReference type="PANTHER" id="PTHR11219">
    <property type="entry name" value="TENEURIN AND N-ACETYLGLUCOSAMINE-1-PHOSPHODIESTER ALPHA-N-ACETYLGLUCOSAMINIDASE"/>
    <property type="match status" value="1"/>
</dbReference>
<feature type="region of interest" description="Disordered" evidence="4">
    <location>
        <begin position="1011"/>
        <end position="1034"/>
    </location>
</feature>
<organism evidence="7 8">
    <name type="scientific">Cohnella phaseoli</name>
    <dbReference type="NCBI Taxonomy" id="456490"/>
    <lineage>
        <taxon>Bacteria</taxon>
        <taxon>Bacillati</taxon>
        <taxon>Bacillota</taxon>
        <taxon>Bacilli</taxon>
        <taxon>Bacillales</taxon>
        <taxon>Paenibacillaceae</taxon>
        <taxon>Cohnella</taxon>
    </lineage>
</organism>
<keyword evidence="8" id="KW-1185">Reference proteome</keyword>
<dbReference type="InterPro" id="IPR006530">
    <property type="entry name" value="YD"/>
</dbReference>
<dbReference type="InterPro" id="IPR056823">
    <property type="entry name" value="TEN-like_YD-shell"/>
</dbReference>
<sequence>MKKLLARRGLSLLLLLSLLIQGALPFGVVQAGTGTGTGTGTGAGAEASDVGVSLQKPEERIPEWAKESIAEMTELGVIQGYEDGTFRAERSVTRAEITVMLLRFVKAASLELPTVQAPNFRDVGNEWFAKEVRQAANLGIVQGNEAGLFRPGAAVSRQESAVMLNRIVGKIATGAVSFKDKDLIPKWAQSAVAALVEAGVLQGYGDNTFQGQNGITRAEVAVILQRAKKLAGAGGNQAKAGPLSIKARQADGAELADAEVFVHEKGKRVYKAWGRTNAQGVWTTAAAIPYGNYDVHVVKEGFAGYQPVVHGEGQGDLEVTAQQSAWIEGTVLGTDGKPLIGAFLSFTTNPTFYAVTAADGTFRANVLPEKTYRLTLVEDASLSQILAKGGGSASIYGASGSAFPGLSLLDSEQTQTPGCECHKYEASQTFTSLGAGQTLKLGKVSIDGARPVTTSGGGGGGSSGNPVRVDTTPPAAPAGLSAASGNASVSLSWLANSENDLAGYKVYRSTDHGATWDAGTNVAGRSVTSYIVSGLTNGVTYRFALTAYDTSGNESEKSAGAEATPQAPPVETAPPAAPRGLTGVAGNTVVTLSWLANSETDLAGYEVLYSADAGATWMNGPQVGKVTEATVTGLVNGTAYRFTVRAFNTAGGFSERAEAITVTPKGSSGTPDPVKVATPISTTALPTFSSTVKFLYEGSEPLQTGVAAGAIEDSLVSVVRGKVLDAENQPLAGVQVSVLNQPELGSTKSREDGMFDLVVNGGGILTLQMTKEGYMPVQRKVSAVAEKYETLPDVVLKAYDTKVTVVDLDGATGVQAAQGSPVTDADGTRQSTVIFPEGSSATMELPDGSVVPLTEIHLRATEYTVGENGPEAMPGELPDYVGYTHAVELSADEAVQAGATEIRFNQPLFYYVENYLEFPVGEVVPMGYYDREAGRWVASENGRVVRILQIDGGIATVDMDGDGMADSAEKLAAAGFTDKERQQLAELYAAGQSLWRVPIEHFTPWDCNWPYGPPMDAEPPLDEDPRNEEDDDPCEQAGSIIGCQNQSLGQAIPIEGTGMNLNYVSTRTPGYKEKSKLTIPVSGDTIPDSLKSMSVTVEIGGKSYSKSFAPATNVTHTFQWDGLDAYERKLIGTHPYKVTVSFYYDFQYYEADEQTRSFGRVSGSNVVIGFSRASMRQPVSRVWYGNLESPNNPYEQAGVAGWSLDAHNILSMQANVLYEGDRNKKTASYKKLKKIELSGLGGYRIANTGIVPGPGNTFYFMAYGDVGSGNRDQVVIRMNNDGTFLKSEGFPQETYGDISADPQGNVYRYSPTDRKIYLKKFDETRWTVFAGTGNADHDIVDGAMAVESDLYVVYSIAAASGGSLYVVGYNRDARKNLFYRINAEGRIQMMGNTTQGVSGADSGKANPATIGEVTSVAMGADGFLYIHDRIYDNFNHMQYTSRVRKMSADGTITKIVGKTPDTYSNQVIAHGVAANKALFYMRKMFVDVEGNLWFIASKNTYEREKLYKVNKEGIVEEVDLDHLNAAAQTTLSLAAIDYNGNFIYSDGSSGSYRMSESHLQIAEFPEEDGLSVNAFDLQTGRILQNVSAFSGVVLRDFAYDPDGRLLSIADRSGNLTQIERDAQGNPTAIVAPGGQRTIVEVDAGGELVAITNPAGETYRMKYEEGGLLTEFTDPEQGVSQYAFDNTGMLVRAVNPEGGVKTLQRSVFDNGYSVTFTDPSNRITTYETVAANGKKIYTLTDPNGYQTVTERIGEQSETATLPDGTAMTKTFGTDPRMGKNTPFVAELTYTSPDGTVTKFKEERSAVTDNNGKLVSYKVQHTVNGDVSTIEYDRASHKFTETTAEGTKTETYLDEKDRIGKVAWPGTNLFPIETIYDSVGRLERVQQGERFIQYTYNAQNRVEQETDAFGSVKKYEYDAAGRMTSIVTPGNKVYGQDYDSLGNLTGLTMPDGAVYEQQFNPLGQFEGFAPSGAGLWYAADHDNGGSLMRTTLSSGRVIDHVLEPGDGKRPVGINDADIQRMFTYVGQSDYAQTIESVMQQDSSRRQKIEYGYSGESINTMALTGKANASFSYTYDDFFNMTNIAMTVAGAVYHTPIRYDNEDNLTQYGAFQFNRGGPLKAVDSIHDDKLDIQVDYDQYGKISSATYTLKGSQVYKAAYTYDKRGYVTDIAADSAEGRETTHFEYDLDGQLTGVTRVEPSGNVVTEAYGYDANKNRITSQTGGAAGPVVSSYAEHDVLTRVGDLAYSFDADGFLTQRGADTFAYGARGELLEATVANGTYKYTYDGLGRRVAKEDSAGRTYQYLYGSPDSLHLLTASVDPSGEPTIYSYNEMGVLIALERGGQRYYVVADGVGTPQRVLDDNGAVVKELRYDSFGNLQSDSNPAFELLLGYAGGLEDRDTGLIRFGFRDYDPAAGRWTARDPILVESGQANLYAYVNNNPVMFRDPCGQMCVGASVYAIVGIGGKVCITDEGVSACGDGGFGVGLGLEVTPFEDLAKNELTLEAMGKLTAGLGNLQAGYKLGYDFDTRCRTDGPMLRAEAGPFRIDLLKPKKSAVKGKESDFKKTIKELFKKSGLKAEASIKAKYCSNLRW</sequence>
<feature type="domain" description="Fibronectin type-III" evidence="5">
    <location>
        <begin position="574"/>
        <end position="667"/>
    </location>
</feature>
<dbReference type="SUPFAM" id="SSF49452">
    <property type="entry name" value="Starch-binding domain-like"/>
    <property type="match status" value="1"/>
</dbReference>
<dbReference type="NCBIfam" id="TIGR03696">
    <property type="entry name" value="Rhs_assc_core"/>
    <property type="match status" value="1"/>
</dbReference>
<dbReference type="Gene3D" id="2.60.40.10">
    <property type="entry name" value="Immunoglobulins"/>
    <property type="match status" value="2"/>
</dbReference>
<dbReference type="Proteomes" id="UP000256977">
    <property type="component" value="Unassembled WGS sequence"/>
</dbReference>
<dbReference type="CDD" id="cd00063">
    <property type="entry name" value="FN3"/>
    <property type="match status" value="2"/>
</dbReference>
<dbReference type="SUPFAM" id="SSF49265">
    <property type="entry name" value="Fibronectin type III"/>
    <property type="match status" value="1"/>
</dbReference>
<evidence type="ECO:0000256" key="4">
    <source>
        <dbReference type="SAM" id="MobiDB-lite"/>
    </source>
</evidence>
<feature type="domain" description="SLH" evidence="6">
    <location>
        <begin position="52"/>
        <end position="115"/>
    </location>
</feature>
<dbReference type="PANTHER" id="PTHR11219:SF69">
    <property type="entry name" value="TENEURIN-A"/>
    <property type="match status" value="1"/>
</dbReference>
<keyword evidence="2" id="KW-0677">Repeat</keyword>
<feature type="region of interest" description="Disordered" evidence="4">
    <location>
        <begin position="552"/>
        <end position="580"/>
    </location>
</feature>
<evidence type="ECO:0000313" key="8">
    <source>
        <dbReference type="Proteomes" id="UP000256977"/>
    </source>
</evidence>
<dbReference type="InterPro" id="IPR001119">
    <property type="entry name" value="SLH_dom"/>
</dbReference>
<dbReference type="InterPro" id="IPR051216">
    <property type="entry name" value="Teneurin"/>
</dbReference>
<dbReference type="Pfam" id="PF25020">
    <property type="entry name" value="TTR_TEN1-4"/>
    <property type="match status" value="1"/>
</dbReference>
<feature type="compositionally biased region" description="Acidic residues" evidence="4">
    <location>
        <begin position="1019"/>
        <end position="1034"/>
    </location>
</feature>
<evidence type="ECO:0000259" key="6">
    <source>
        <dbReference type="PROSITE" id="PS51272"/>
    </source>
</evidence>
<dbReference type="SMART" id="SM00060">
    <property type="entry name" value="FN3"/>
    <property type="match status" value="2"/>
</dbReference>
<dbReference type="InterPro" id="IPR008969">
    <property type="entry name" value="CarboxyPept-like_regulatory"/>
</dbReference>
<dbReference type="EMBL" id="QRDZ01000035">
    <property type="protein sequence ID" value="RED57933.1"/>
    <property type="molecule type" value="Genomic_DNA"/>
</dbReference>
<dbReference type="InterPro" id="IPR036116">
    <property type="entry name" value="FN3_sf"/>
</dbReference>
<gene>
    <name evidence="7" type="ORF">DFP98_13528</name>
</gene>
<feature type="domain" description="Fibronectin type-III" evidence="5">
    <location>
        <begin position="473"/>
        <end position="570"/>
    </location>
</feature>
<dbReference type="NCBIfam" id="TIGR01643">
    <property type="entry name" value="YD_repeat_2x"/>
    <property type="match status" value="5"/>
</dbReference>
<evidence type="ECO:0000256" key="2">
    <source>
        <dbReference type="ARBA" id="ARBA00022737"/>
    </source>
</evidence>
<dbReference type="Pfam" id="PF00395">
    <property type="entry name" value="SLH"/>
    <property type="match status" value="3"/>
</dbReference>
<evidence type="ECO:0000259" key="5">
    <source>
        <dbReference type="PROSITE" id="PS50853"/>
    </source>
</evidence>
<dbReference type="InterPro" id="IPR013784">
    <property type="entry name" value="Carb-bd-like_fold"/>
</dbReference>
<protein>
    <submittedName>
        <fullName evidence="7">RHS repeat-associated protein</fullName>
    </submittedName>
</protein>
<dbReference type="Pfam" id="PF00041">
    <property type="entry name" value="fn3"/>
    <property type="match status" value="2"/>
</dbReference>
<dbReference type="SUPFAM" id="SSF101898">
    <property type="entry name" value="NHL repeat"/>
    <property type="match status" value="1"/>
</dbReference>
<evidence type="ECO:0000313" key="7">
    <source>
        <dbReference type="EMBL" id="RED57933.1"/>
    </source>
</evidence>
<keyword evidence="1" id="KW-0245">EGF-like domain</keyword>